<dbReference type="Proteomes" id="UP000887581">
    <property type="component" value="Unplaced"/>
</dbReference>
<feature type="signal peptide" evidence="2">
    <location>
        <begin position="1"/>
        <end position="22"/>
    </location>
</feature>
<organism evidence="3 4">
    <name type="scientific">Setaria digitata</name>
    <dbReference type="NCBI Taxonomy" id="48799"/>
    <lineage>
        <taxon>Eukaryota</taxon>
        <taxon>Metazoa</taxon>
        <taxon>Ecdysozoa</taxon>
        <taxon>Nematoda</taxon>
        <taxon>Chromadorea</taxon>
        <taxon>Rhabditida</taxon>
        <taxon>Spirurina</taxon>
        <taxon>Spiruromorpha</taxon>
        <taxon>Filarioidea</taxon>
        <taxon>Setariidae</taxon>
        <taxon>Setaria</taxon>
    </lineage>
</organism>
<feature type="chain" id="PRO_5037388555" evidence="2">
    <location>
        <begin position="23"/>
        <end position="88"/>
    </location>
</feature>
<keyword evidence="3" id="KW-1185">Reference proteome</keyword>
<proteinExistence type="predicted"/>
<keyword evidence="2" id="KW-0732">Signal</keyword>
<evidence type="ECO:0000256" key="2">
    <source>
        <dbReference type="SAM" id="SignalP"/>
    </source>
</evidence>
<dbReference type="WBParaSite" id="sdigi.contig705.g9546.t1">
    <property type="protein sequence ID" value="sdigi.contig705.g9546.t1"/>
    <property type="gene ID" value="sdigi.contig705.g9546"/>
</dbReference>
<evidence type="ECO:0000256" key="1">
    <source>
        <dbReference type="SAM" id="MobiDB-lite"/>
    </source>
</evidence>
<feature type="region of interest" description="Disordered" evidence="1">
    <location>
        <begin position="64"/>
        <end position="88"/>
    </location>
</feature>
<sequence length="88" mass="9284">MELHLLLLIGSYVILLQNYALSDKILAKREISSFSSIAKLNEVEGSGLSPVSSNKQKIVGADIEWDGSGVSPDDEDGDVVEGSGAHIG</sequence>
<accession>A0A915Q112</accession>
<dbReference type="AlphaFoldDB" id="A0A915Q112"/>
<name>A0A915Q112_9BILA</name>
<evidence type="ECO:0000313" key="4">
    <source>
        <dbReference type="WBParaSite" id="sdigi.contig705.g9546.t1"/>
    </source>
</evidence>
<reference evidence="4" key="1">
    <citation type="submission" date="2022-11" db="UniProtKB">
        <authorList>
            <consortium name="WormBaseParasite"/>
        </authorList>
    </citation>
    <scope>IDENTIFICATION</scope>
</reference>
<protein>
    <submittedName>
        <fullName evidence="4">Uncharacterized protein</fullName>
    </submittedName>
</protein>
<evidence type="ECO:0000313" key="3">
    <source>
        <dbReference type="Proteomes" id="UP000887581"/>
    </source>
</evidence>